<dbReference type="AlphaFoldDB" id="F4RZV0"/>
<evidence type="ECO:0000259" key="3">
    <source>
        <dbReference type="PROSITE" id="PS50966"/>
    </source>
</evidence>
<feature type="region of interest" description="Disordered" evidence="2">
    <location>
        <begin position="1"/>
        <end position="65"/>
    </location>
</feature>
<dbReference type="CDD" id="cd16494">
    <property type="entry name" value="RING-CH-C4HC3_ZSWM2"/>
    <property type="match status" value="1"/>
</dbReference>
<keyword evidence="5" id="KW-1185">Reference proteome</keyword>
<dbReference type="InterPro" id="IPR039903">
    <property type="entry name" value="Zswim2"/>
</dbReference>
<sequence length="330" mass="37123">MPPSCNRQRDYGYCHESTSSENYPSTSRSDARSSMFPVHPRLDPHHNTTFPSSRKDPRVKSPEKRMSRWRATCSIKVQERLARVMVQRFFMVDRTRVGTDLHEEFQVLGSTGNIYTVVVNQMPSCTCPDWLKGNICKHLLFVFIKVLGVPISSQLYYQPALLTNELEDIFSAAPEAPNDPTSQHLRSVYAAATGKAPVDAALEVPSRRKPIEEGDDCPICYEELPCDSTKDIVFCEDGCGKGLHAECHQQYANNLKGQRKPVICVYCRADWKAPESNAVAGTKITEDGYLNMAAAAGIPEAAPYVSPSDYYWMYPELGLDPPRRGRSYYH</sequence>
<dbReference type="KEGG" id="mlr:MELLADRAFT_117636"/>
<reference evidence="5" key="1">
    <citation type="journal article" date="2011" name="Proc. Natl. Acad. Sci. U.S.A.">
        <title>Obligate biotrophy features unraveled by the genomic analysis of rust fungi.</title>
        <authorList>
            <person name="Duplessis S."/>
            <person name="Cuomo C.A."/>
            <person name="Lin Y.-C."/>
            <person name="Aerts A."/>
            <person name="Tisserant E."/>
            <person name="Veneault-Fourrey C."/>
            <person name="Joly D.L."/>
            <person name="Hacquard S."/>
            <person name="Amselem J."/>
            <person name="Cantarel B.L."/>
            <person name="Chiu R."/>
            <person name="Coutinho P.M."/>
            <person name="Feau N."/>
            <person name="Field M."/>
            <person name="Frey P."/>
            <person name="Gelhaye E."/>
            <person name="Goldberg J."/>
            <person name="Grabherr M.G."/>
            <person name="Kodira C.D."/>
            <person name="Kohler A."/>
            <person name="Kuees U."/>
            <person name="Lindquist E.A."/>
            <person name="Lucas S.M."/>
            <person name="Mago R."/>
            <person name="Mauceli E."/>
            <person name="Morin E."/>
            <person name="Murat C."/>
            <person name="Pangilinan J.L."/>
            <person name="Park R."/>
            <person name="Pearson M."/>
            <person name="Quesneville H."/>
            <person name="Rouhier N."/>
            <person name="Sakthikumar S."/>
            <person name="Salamov A.A."/>
            <person name="Schmutz J."/>
            <person name="Selles B."/>
            <person name="Shapiro H."/>
            <person name="Tanguay P."/>
            <person name="Tuskan G.A."/>
            <person name="Henrissat B."/>
            <person name="Van de Peer Y."/>
            <person name="Rouze P."/>
            <person name="Ellis J.G."/>
            <person name="Dodds P.N."/>
            <person name="Schein J.E."/>
            <person name="Zhong S."/>
            <person name="Hamelin R.C."/>
            <person name="Grigoriev I.V."/>
            <person name="Szabo L.J."/>
            <person name="Martin F."/>
        </authorList>
    </citation>
    <scope>NUCLEOTIDE SEQUENCE [LARGE SCALE GENOMIC DNA]</scope>
    <source>
        <strain evidence="5">98AG31 / pathotype 3-4-7</strain>
    </source>
</reference>
<organism evidence="5">
    <name type="scientific">Melampsora larici-populina (strain 98AG31 / pathotype 3-4-7)</name>
    <name type="common">Poplar leaf rust fungus</name>
    <dbReference type="NCBI Taxonomy" id="747676"/>
    <lineage>
        <taxon>Eukaryota</taxon>
        <taxon>Fungi</taxon>
        <taxon>Dikarya</taxon>
        <taxon>Basidiomycota</taxon>
        <taxon>Pucciniomycotina</taxon>
        <taxon>Pucciniomycetes</taxon>
        <taxon>Pucciniales</taxon>
        <taxon>Melampsoraceae</taxon>
        <taxon>Melampsora</taxon>
    </lineage>
</organism>
<dbReference type="InterPro" id="IPR007527">
    <property type="entry name" value="Znf_SWIM"/>
</dbReference>
<dbReference type="STRING" id="747676.F4RZV0"/>
<dbReference type="GeneID" id="18926058"/>
<dbReference type="GO" id="GO:0008270">
    <property type="term" value="F:zinc ion binding"/>
    <property type="evidence" value="ECO:0007669"/>
    <property type="project" value="UniProtKB-KW"/>
</dbReference>
<keyword evidence="1" id="KW-0863">Zinc-finger</keyword>
<evidence type="ECO:0000313" key="4">
    <source>
        <dbReference type="EMBL" id="EGG02123.1"/>
    </source>
</evidence>
<dbReference type="RefSeq" id="XP_007414660.1">
    <property type="nucleotide sequence ID" value="XM_007414598.1"/>
</dbReference>
<feature type="domain" description="SWIM-type" evidence="3">
    <location>
        <begin position="115"/>
        <end position="147"/>
    </location>
</feature>
<evidence type="ECO:0000256" key="2">
    <source>
        <dbReference type="SAM" id="MobiDB-lite"/>
    </source>
</evidence>
<protein>
    <recommendedName>
        <fullName evidence="3">SWIM-type domain-containing protein</fullName>
    </recommendedName>
</protein>
<accession>F4RZV0</accession>
<dbReference type="EMBL" id="GL883133">
    <property type="protein sequence ID" value="EGG02123.1"/>
    <property type="molecule type" value="Genomic_DNA"/>
</dbReference>
<dbReference type="VEuPathDB" id="FungiDB:MELLADRAFT_117636"/>
<dbReference type="PANTHER" id="PTHR21540">
    <property type="entry name" value="RING FINGER AND SWIM DOMAIN-CONTAINING PROTEIN 2"/>
    <property type="match status" value="1"/>
</dbReference>
<keyword evidence="1" id="KW-0479">Metal-binding</keyword>
<dbReference type="Proteomes" id="UP000001072">
    <property type="component" value="Unassembled WGS sequence"/>
</dbReference>
<dbReference type="OrthoDB" id="2122982at2759"/>
<dbReference type="InterPro" id="IPR013083">
    <property type="entry name" value="Znf_RING/FYVE/PHD"/>
</dbReference>
<dbReference type="PANTHER" id="PTHR21540:SF0">
    <property type="entry name" value="PHD FAMILY PROTEIN"/>
    <property type="match status" value="1"/>
</dbReference>
<feature type="compositionally biased region" description="Basic and acidic residues" evidence="2">
    <location>
        <begin position="53"/>
        <end position="65"/>
    </location>
</feature>
<evidence type="ECO:0000313" key="5">
    <source>
        <dbReference type="Proteomes" id="UP000001072"/>
    </source>
</evidence>
<name>F4RZV0_MELLP</name>
<dbReference type="InParanoid" id="F4RZV0"/>
<feature type="compositionally biased region" description="Polar residues" evidence="2">
    <location>
        <begin position="16"/>
        <end position="28"/>
    </location>
</feature>
<dbReference type="PROSITE" id="PS50966">
    <property type="entry name" value="ZF_SWIM"/>
    <property type="match status" value="1"/>
</dbReference>
<dbReference type="Gene3D" id="3.30.40.10">
    <property type="entry name" value="Zinc/RING finger domain, C3HC4 (zinc finger)"/>
    <property type="match status" value="1"/>
</dbReference>
<gene>
    <name evidence="4" type="ORF">MELLADRAFT_117636</name>
</gene>
<evidence type="ECO:0000256" key="1">
    <source>
        <dbReference type="PROSITE-ProRule" id="PRU00325"/>
    </source>
</evidence>
<keyword evidence="1" id="KW-0862">Zinc</keyword>
<dbReference type="eggNOG" id="ENOG502RZA9">
    <property type="taxonomic scope" value="Eukaryota"/>
</dbReference>
<dbReference type="HOGENOM" id="CLU_829188_0_0_1"/>
<proteinExistence type="predicted"/>
<dbReference type="Pfam" id="PF04434">
    <property type="entry name" value="SWIM"/>
    <property type="match status" value="1"/>
</dbReference>
<dbReference type="GO" id="GO:0061630">
    <property type="term" value="F:ubiquitin protein ligase activity"/>
    <property type="evidence" value="ECO:0007669"/>
    <property type="project" value="InterPro"/>
</dbReference>